<reference evidence="3" key="1">
    <citation type="journal article" date="2019" name="Int. J. Syst. Evol. Microbiol.">
        <title>The Global Catalogue of Microorganisms (GCM) 10K type strain sequencing project: providing services to taxonomists for standard genome sequencing and annotation.</title>
        <authorList>
            <consortium name="The Broad Institute Genomics Platform"/>
            <consortium name="The Broad Institute Genome Sequencing Center for Infectious Disease"/>
            <person name="Wu L."/>
            <person name="Ma J."/>
        </authorList>
    </citation>
    <scope>NUCLEOTIDE SEQUENCE [LARGE SCALE GENOMIC DNA]</scope>
    <source>
        <strain evidence="3">NBRC 102146</strain>
    </source>
</reference>
<proteinExistence type="predicted"/>
<feature type="region of interest" description="Disordered" evidence="1">
    <location>
        <begin position="35"/>
        <end position="75"/>
    </location>
</feature>
<name>A0ABQ5Z6P5_9SPHN</name>
<accession>A0ABQ5Z6P5</accession>
<organism evidence="2 3">
    <name type="scientific">Sphingomonas astaxanthinifaciens DSM 22298</name>
    <dbReference type="NCBI Taxonomy" id="1123267"/>
    <lineage>
        <taxon>Bacteria</taxon>
        <taxon>Pseudomonadati</taxon>
        <taxon>Pseudomonadota</taxon>
        <taxon>Alphaproteobacteria</taxon>
        <taxon>Sphingomonadales</taxon>
        <taxon>Sphingomonadaceae</taxon>
        <taxon>Sphingomonas</taxon>
    </lineage>
</organism>
<evidence type="ECO:0000256" key="1">
    <source>
        <dbReference type="SAM" id="MobiDB-lite"/>
    </source>
</evidence>
<keyword evidence="3" id="KW-1185">Reference proteome</keyword>
<evidence type="ECO:0000313" key="3">
    <source>
        <dbReference type="Proteomes" id="UP001156703"/>
    </source>
</evidence>
<sequence>MEQPAKLAADMKLVVGAEALGPLAKQLEAHLAADAMGAGDGGKGDAGRHRQWVSTSPGTNGAWLRLSRAKSRDMA</sequence>
<dbReference type="EMBL" id="BSOO01000012">
    <property type="protein sequence ID" value="GLR47672.1"/>
    <property type="molecule type" value="Genomic_DNA"/>
</dbReference>
<dbReference type="Proteomes" id="UP001156703">
    <property type="component" value="Unassembled WGS sequence"/>
</dbReference>
<evidence type="ECO:0000313" key="2">
    <source>
        <dbReference type="EMBL" id="GLR47672.1"/>
    </source>
</evidence>
<gene>
    <name evidence="2" type="ORF">GCM10007925_13850</name>
</gene>
<protein>
    <submittedName>
        <fullName evidence="2">Uncharacterized protein</fullName>
    </submittedName>
</protein>
<comment type="caution">
    <text evidence="2">The sequence shown here is derived from an EMBL/GenBank/DDBJ whole genome shotgun (WGS) entry which is preliminary data.</text>
</comment>